<organism evidence="1 2">
    <name type="scientific">Lymnaea stagnalis</name>
    <name type="common">Great pond snail</name>
    <name type="synonym">Helix stagnalis</name>
    <dbReference type="NCBI Taxonomy" id="6523"/>
    <lineage>
        <taxon>Eukaryota</taxon>
        <taxon>Metazoa</taxon>
        <taxon>Spiralia</taxon>
        <taxon>Lophotrochozoa</taxon>
        <taxon>Mollusca</taxon>
        <taxon>Gastropoda</taxon>
        <taxon>Heterobranchia</taxon>
        <taxon>Euthyneura</taxon>
        <taxon>Panpulmonata</taxon>
        <taxon>Hygrophila</taxon>
        <taxon>Lymnaeoidea</taxon>
        <taxon>Lymnaeidae</taxon>
        <taxon>Lymnaea</taxon>
    </lineage>
</organism>
<sequence length="229" mass="25748">MRCLPIIIYEKKGFRLKTGMIISIAKTSESNSSLCQCQQCKKSGVHSSTSGKIFVLTSSTVVYDDNEAEKSCFNLFYDSHSNEAYNLYGSRVSERNVNEGWCIVECATCDSILLDKLDTTIKHCSIAMADFNKVIPREQTMFVCIVSHPHDFPKQITMGATKIRECFGSKVYTDFTRYTYTNTTCHGSAGAFVYIHGVSDISAKQFHVHLGVTRARHNYCNIGKENKIQ</sequence>
<evidence type="ECO:0000313" key="1">
    <source>
        <dbReference type="EMBL" id="CAL1532397.1"/>
    </source>
</evidence>
<reference evidence="1 2" key="1">
    <citation type="submission" date="2024-04" db="EMBL/GenBank/DDBJ databases">
        <authorList>
            <consortium name="Genoscope - CEA"/>
            <person name="William W."/>
        </authorList>
    </citation>
    <scope>NUCLEOTIDE SEQUENCE [LARGE SCALE GENOMIC DNA]</scope>
</reference>
<name>A0AAV2HER4_LYMST</name>
<gene>
    <name evidence="1" type="ORF">GSLYS_00006476001</name>
</gene>
<evidence type="ECO:0000313" key="2">
    <source>
        <dbReference type="Proteomes" id="UP001497497"/>
    </source>
</evidence>
<dbReference type="EMBL" id="CAXITT010000115">
    <property type="protein sequence ID" value="CAL1532397.1"/>
    <property type="molecule type" value="Genomic_DNA"/>
</dbReference>
<comment type="caution">
    <text evidence="1">The sequence shown here is derived from an EMBL/GenBank/DDBJ whole genome shotgun (WGS) entry which is preliminary data.</text>
</comment>
<keyword evidence="2" id="KW-1185">Reference proteome</keyword>
<dbReference type="AlphaFoldDB" id="A0AAV2HER4"/>
<accession>A0AAV2HER4</accession>
<dbReference type="Proteomes" id="UP001497497">
    <property type="component" value="Unassembled WGS sequence"/>
</dbReference>
<protein>
    <submittedName>
        <fullName evidence="1">Uncharacterized protein</fullName>
    </submittedName>
</protein>
<proteinExistence type="predicted"/>